<organism evidence="7 8">
    <name type="scientific">Halomonas citrativorans</name>
    <dbReference type="NCBI Taxonomy" id="2742612"/>
    <lineage>
        <taxon>Bacteria</taxon>
        <taxon>Pseudomonadati</taxon>
        <taxon>Pseudomonadota</taxon>
        <taxon>Gammaproteobacteria</taxon>
        <taxon>Oceanospirillales</taxon>
        <taxon>Halomonadaceae</taxon>
        <taxon>Halomonas</taxon>
    </lineage>
</organism>
<dbReference type="Proteomes" id="UP000754821">
    <property type="component" value="Unassembled WGS sequence"/>
</dbReference>
<reference evidence="7 8" key="1">
    <citation type="submission" date="2020-07" db="EMBL/GenBank/DDBJ databases">
        <title>Halophilic bacteria isolated from french cheeses.</title>
        <authorList>
            <person name="Kothe C.I."/>
            <person name="Farah-Kraiem B."/>
            <person name="Renault P."/>
            <person name="Dridi B."/>
        </authorList>
    </citation>
    <scope>NUCLEOTIDE SEQUENCE [LARGE SCALE GENOMIC DNA]</scope>
    <source>
        <strain evidence="7 8">FME16</strain>
    </source>
</reference>
<evidence type="ECO:0000313" key="7">
    <source>
        <dbReference type="EMBL" id="MBE0402391.1"/>
    </source>
</evidence>
<accession>A0ABR9F7E4</accession>
<evidence type="ECO:0000256" key="1">
    <source>
        <dbReference type="ARBA" id="ARBA00022670"/>
    </source>
</evidence>
<dbReference type="CDD" id="cd08070">
    <property type="entry name" value="MPN_like"/>
    <property type="match status" value="1"/>
</dbReference>
<dbReference type="Gene3D" id="3.40.140.10">
    <property type="entry name" value="Cytidine Deaminase, domain 2"/>
    <property type="match status" value="1"/>
</dbReference>
<evidence type="ECO:0000256" key="3">
    <source>
        <dbReference type="ARBA" id="ARBA00022801"/>
    </source>
</evidence>
<name>A0ABR9F7E4_9GAMM</name>
<keyword evidence="1" id="KW-0645">Protease</keyword>
<keyword evidence="5" id="KW-0482">Metalloprotease</keyword>
<keyword evidence="4" id="KW-0862">Zinc</keyword>
<dbReference type="EMBL" id="RRZC01000002">
    <property type="protein sequence ID" value="MBE0402391.1"/>
    <property type="molecule type" value="Genomic_DNA"/>
</dbReference>
<proteinExistence type="predicted"/>
<dbReference type="RefSeq" id="WP_087107909.1">
    <property type="nucleotide sequence ID" value="NZ_FUKM01000033.1"/>
</dbReference>
<evidence type="ECO:0000256" key="5">
    <source>
        <dbReference type="ARBA" id="ARBA00023049"/>
    </source>
</evidence>
<keyword evidence="8" id="KW-1185">Reference proteome</keyword>
<keyword evidence="3" id="KW-0378">Hydrolase</keyword>
<dbReference type="InterPro" id="IPR028090">
    <property type="entry name" value="JAB_dom_prok"/>
</dbReference>
<dbReference type="Pfam" id="PF14464">
    <property type="entry name" value="Prok-JAB"/>
    <property type="match status" value="1"/>
</dbReference>
<gene>
    <name evidence="7" type="ORF">EI163_02260</name>
</gene>
<dbReference type="PANTHER" id="PTHR34858">
    <property type="entry name" value="CYSO-CYSTEINE PEPTIDASE"/>
    <property type="match status" value="1"/>
</dbReference>
<keyword evidence="2" id="KW-0479">Metal-binding</keyword>
<dbReference type="InterPro" id="IPR051929">
    <property type="entry name" value="VirAsm_ModProt"/>
</dbReference>
<sequence>MLNLSTSMRDALFRQAHEQHPIECCGIITSLAGEPRPHRLIPMHNAAQSKDFFIFEPREQLLVWREMDVRSEFPLVIYHSHTASKPYPSSTDVDYAAAFPDAYHLIISTVKHFCPAMRCYYIKHGRILEQELTFEQPPLFY</sequence>
<evidence type="ECO:0000256" key="2">
    <source>
        <dbReference type="ARBA" id="ARBA00022723"/>
    </source>
</evidence>
<feature type="domain" description="JAB1/MPN/MOV34 metalloenzyme" evidence="6">
    <location>
        <begin position="1"/>
        <end position="137"/>
    </location>
</feature>
<dbReference type="InterPro" id="IPR000555">
    <property type="entry name" value="JAMM/MPN+_dom"/>
</dbReference>
<dbReference type="SMART" id="SM00232">
    <property type="entry name" value="JAB_MPN"/>
    <property type="match status" value="1"/>
</dbReference>
<evidence type="ECO:0000313" key="8">
    <source>
        <dbReference type="Proteomes" id="UP000754821"/>
    </source>
</evidence>
<evidence type="ECO:0000259" key="6">
    <source>
        <dbReference type="SMART" id="SM00232"/>
    </source>
</evidence>
<dbReference type="SUPFAM" id="SSF102712">
    <property type="entry name" value="JAB1/MPN domain"/>
    <property type="match status" value="1"/>
</dbReference>
<protein>
    <submittedName>
        <fullName evidence="7">M67 family metallopeptidase</fullName>
    </submittedName>
</protein>
<comment type="caution">
    <text evidence="7">The sequence shown here is derived from an EMBL/GenBank/DDBJ whole genome shotgun (WGS) entry which is preliminary data.</text>
</comment>
<dbReference type="PANTHER" id="PTHR34858:SF1">
    <property type="entry name" value="CYSO-CYSTEINE PEPTIDASE"/>
    <property type="match status" value="1"/>
</dbReference>
<evidence type="ECO:0000256" key="4">
    <source>
        <dbReference type="ARBA" id="ARBA00022833"/>
    </source>
</evidence>